<organism evidence="1 2">
    <name type="scientific">Lapidilactobacillus dextrinicus DSM 20335</name>
    <dbReference type="NCBI Taxonomy" id="1423738"/>
    <lineage>
        <taxon>Bacteria</taxon>
        <taxon>Bacillati</taxon>
        <taxon>Bacillota</taxon>
        <taxon>Bacilli</taxon>
        <taxon>Lactobacillales</taxon>
        <taxon>Lactobacillaceae</taxon>
        <taxon>Lapidilactobacillus</taxon>
    </lineage>
</organism>
<protein>
    <submittedName>
        <fullName evidence="1">Uncharacterized protein</fullName>
    </submittedName>
</protein>
<evidence type="ECO:0000313" key="2">
    <source>
        <dbReference type="Proteomes" id="UP000051813"/>
    </source>
</evidence>
<dbReference type="PATRIC" id="fig|1423738.3.peg.1397"/>
<dbReference type="AlphaFoldDB" id="A0A0R2BU13"/>
<evidence type="ECO:0000313" key="1">
    <source>
        <dbReference type="EMBL" id="KRM79212.1"/>
    </source>
</evidence>
<dbReference type="OrthoDB" id="2329373at2"/>
<dbReference type="STRING" id="1423738.FC84_GL001383"/>
<name>A0A0R2BU13_9LACO</name>
<accession>A0A0R2BU13</accession>
<comment type="caution">
    <text evidence="1">The sequence shown here is derived from an EMBL/GenBank/DDBJ whole genome shotgun (WGS) entry which is preliminary data.</text>
</comment>
<dbReference type="RefSeq" id="WP_057754989.1">
    <property type="nucleotide sequence ID" value="NZ_AYYK01000004.1"/>
</dbReference>
<gene>
    <name evidence="1" type="ORF">FC84_GL001383</name>
</gene>
<reference evidence="1 2" key="1">
    <citation type="journal article" date="2015" name="Genome Announc.">
        <title>Expanding the biotechnology potential of lactobacilli through comparative genomics of 213 strains and associated genera.</title>
        <authorList>
            <person name="Sun Z."/>
            <person name="Harris H.M."/>
            <person name="McCann A."/>
            <person name="Guo C."/>
            <person name="Argimon S."/>
            <person name="Zhang W."/>
            <person name="Yang X."/>
            <person name="Jeffery I.B."/>
            <person name="Cooney J.C."/>
            <person name="Kagawa T.F."/>
            <person name="Liu W."/>
            <person name="Song Y."/>
            <person name="Salvetti E."/>
            <person name="Wrobel A."/>
            <person name="Rasinkangas P."/>
            <person name="Parkhill J."/>
            <person name="Rea M.C."/>
            <person name="O'Sullivan O."/>
            <person name="Ritari J."/>
            <person name="Douillard F.P."/>
            <person name="Paul Ross R."/>
            <person name="Yang R."/>
            <person name="Briner A.E."/>
            <person name="Felis G.E."/>
            <person name="de Vos W.M."/>
            <person name="Barrangou R."/>
            <person name="Klaenhammer T.R."/>
            <person name="Caufield P.W."/>
            <person name="Cui Y."/>
            <person name="Zhang H."/>
            <person name="O'Toole P.W."/>
        </authorList>
    </citation>
    <scope>NUCLEOTIDE SEQUENCE [LARGE SCALE GENOMIC DNA]</scope>
    <source>
        <strain evidence="1 2">DSM 20335</strain>
    </source>
</reference>
<dbReference type="Proteomes" id="UP000051813">
    <property type="component" value="Unassembled WGS sequence"/>
</dbReference>
<keyword evidence="2" id="KW-1185">Reference proteome</keyword>
<sequence>MIKNKQQANQKTTQRGQNFTNALNLETLPKAIENNAYIPALLILENGAISTPRYGGQENYLTFQLLSNKLVFGSNKSDQHLSISLSENYHVDPSVLKRPTFYLAFPTVEVYVLLNIQDEDKSYQILWSDFPKLLSFIDYLKKAEINYTVPDFYLQVFEETDVKKLQRHIERDNRFTSKMLPSLPPSTRSHPLTED</sequence>
<dbReference type="EMBL" id="AYYK01000004">
    <property type="protein sequence ID" value="KRM79212.1"/>
    <property type="molecule type" value="Genomic_DNA"/>
</dbReference>
<proteinExistence type="predicted"/>